<feature type="transmembrane region" description="Helical" evidence="6">
    <location>
        <begin position="186"/>
        <end position="205"/>
    </location>
</feature>
<evidence type="ECO:0000256" key="5">
    <source>
        <dbReference type="ARBA" id="ARBA00023136"/>
    </source>
</evidence>
<reference evidence="8 9" key="1">
    <citation type="submission" date="2020-07" db="EMBL/GenBank/DDBJ databases">
        <title>Taxonomic revisions and descriptions of new bacterial species based on genomic comparisons in the high-G+C-content subgroup of the family Alcaligenaceae.</title>
        <authorList>
            <person name="Szabo A."/>
            <person name="Felfoldi T."/>
        </authorList>
    </citation>
    <scope>NUCLEOTIDE SEQUENCE [LARGE SCALE GENOMIC DNA]</scope>
    <source>
        <strain evidence="8 9">DSM 25667</strain>
    </source>
</reference>
<keyword evidence="4 6" id="KW-1133">Transmembrane helix</keyword>
<name>A0A853H455_9BURK</name>
<dbReference type="GO" id="GO:0005886">
    <property type="term" value="C:plasma membrane"/>
    <property type="evidence" value="ECO:0007669"/>
    <property type="project" value="UniProtKB-SubCell"/>
</dbReference>
<feature type="transmembrane region" description="Helical" evidence="6">
    <location>
        <begin position="81"/>
        <end position="98"/>
    </location>
</feature>
<feature type="transmembrane region" description="Helical" evidence="6">
    <location>
        <begin position="373"/>
        <end position="391"/>
    </location>
</feature>
<dbReference type="RefSeq" id="WP_130039516.1">
    <property type="nucleotide sequence ID" value="NZ_JACCEV010000002.1"/>
</dbReference>
<evidence type="ECO:0000256" key="6">
    <source>
        <dbReference type="SAM" id="Phobius"/>
    </source>
</evidence>
<dbReference type="InterPro" id="IPR021807">
    <property type="entry name" value="LivHM_N"/>
</dbReference>
<feature type="transmembrane region" description="Helical" evidence="6">
    <location>
        <begin position="135"/>
        <end position="153"/>
    </location>
</feature>
<evidence type="ECO:0000256" key="3">
    <source>
        <dbReference type="ARBA" id="ARBA00022692"/>
    </source>
</evidence>
<dbReference type="EMBL" id="JACCEV010000002">
    <property type="protein sequence ID" value="NYT85975.1"/>
    <property type="molecule type" value="Genomic_DNA"/>
</dbReference>
<dbReference type="GO" id="GO:0015658">
    <property type="term" value="F:branched-chain amino acid transmembrane transporter activity"/>
    <property type="evidence" value="ECO:0007669"/>
    <property type="project" value="InterPro"/>
</dbReference>
<comment type="caution">
    <text evidence="8">The sequence shown here is derived from an EMBL/GenBank/DDBJ whole genome shotgun (WGS) entry which is preliminary data.</text>
</comment>
<protein>
    <submittedName>
        <fullName evidence="8">High-affinity branched-chain amino acid ABC transporter permease LivM</fullName>
    </submittedName>
</protein>
<dbReference type="CDD" id="cd06581">
    <property type="entry name" value="TM_PBP1_LivM_like"/>
    <property type="match status" value="1"/>
</dbReference>
<evidence type="ECO:0000313" key="9">
    <source>
        <dbReference type="Proteomes" id="UP000554144"/>
    </source>
</evidence>
<dbReference type="Pfam" id="PF02653">
    <property type="entry name" value="BPD_transp_2"/>
    <property type="match status" value="1"/>
</dbReference>
<keyword evidence="9" id="KW-1185">Reference proteome</keyword>
<accession>A0A853H455</accession>
<dbReference type="AlphaFoldDB" id="A0A853H455"/>
<dbReference type="PANTHER" id="PTHR30482">
    <property type="entry name" value="HIGH-AFFINITY BRANCHED-CHAIN AMINO ACID TRANSPORT SYSTEM PERMEASE"/>
    <property type="match status" value="1"/>
</dbReference>
<dbReference type="InterPro" id="IPR001851">
    <property type="entry name" value="ABC_transp_permease"/>
</dbReference>
<keyword evidence="2" id="KW-1003">Cell membrane</keyword>
<evidence type="ECO:0000313" key="8">
    <source>
        <dbReference type="EMBL" id="NYT85975.1"/>
    </source>
</evidence>
<dbReference type="Pfam" id="PF11862">
    <property type="entry name" value="DUF3382"/>
    <property type="match status" value="1"/>
</dbReference>
<feature type="transmembrane region" description="Helical" evidence="6">
    <location>
        <begin position="304"/>
        <end position="323"/>
    </location>
</feature>
<evidence type="ECO:0000256" key="1">
    <source>
        <dbReference type="ARBA" id="ARBA00004651"/>
    </source>
</evidence>
<feature type="transmembrane region" description="Helical" evidence="6">
    <location>
        <begin position="251"/>
        <end position="270"/>
    </location>
</feature>
<feature type="transmembrane region" description="Helical" evidence="6">
    <location>
        <begin position="335"/>
        <end position="366"/>
    </location>
</feature>
<proteinExistence type="predicted"/>
<dbReference type="InterPro" id="IPR043428">
    <property type="entry name" value="LivM-like"/>
</dbReference>
<evidence type="ECO:0000259" key="7">
    <source>
        <dbReference type="Pfam" id="PF11862"/>
    </source>
</evidence>
<dbReference type="Proteomes" id="UP000554144">
    <property type="component" value="Unassembled WGS sequence"/>
</dbReference>
<feature type="transmembrane region" description="Helical" evidence="6">
    <location>
        <begin position="110"/>
        <end position="130"/>
    </location>
</feature>
<feature type="domain" description="High-affinity branched-chain amino acid transport system permease LivHM N-terminal" evidence="7">
    <location>
        <begin position="4"/>
        <end position="95"/>
    </location>
</feature>
<evidence type="ECO:0000256" key="4">
    <source>
        <dbReference type="ARBA" id="ARBA00022989"/>
    </source>
</evidence>
<dbReference type="OrthoDB" id="9814461at2"/>
<feature type="transmembrane region" description="Helical" evidence="6">
    <location>
        <begin position="40"/>
        <end position="60"/>
    </location>
</feature>
<evidence type="ECO:0000256" key="2">
    <source>
        <dbReference type="ARBA" id="ARBA00022475"/>
    </source>
</evidence>
<gene>
    <name evidence="8" type="ORF">H0A62_10200</name>
</gene>
<dbReference type="NCBIfam" id="NF008450">
    <property type="entry name" value="PRK11301.1"/>
    <property type="match status" value="1"/>
</dbReference>
<keyword evidence="3 6" id="KW-0812">Transmembrane</keyword>
<sequence>MGNNIKNALIAAVMAGVIIAPVFGLQIVRSGMQTHLKPEWNMILSGMAIVFIFQMIRPVFGRVFKSSGKKRSMPVLTEPMRRGLIFLLIALALVWPFTTGRAQVDIATLVLIYVMLGLGLNIVVGFAGLLDLGFVGFYAVGAYTYALLYHWAGWGFWEALPFAGGMSALFGFLLGFPVLRLRGDYLAIVTLGFGEIIRLMLINLYTLTGGPDGISGIPKPTVFGFPMARRAPEGVTTFHELVGWNYDTQDVIIYLYLMALCLALITLFVSNRVIRMPIGRAWEALREDEIACRSLGLNPTRIKLSAFTMGAMFAGFGGAFFAARQGLVNPESFTFIESALILAIVVLGGMGSQVGVILAAIILTVVPEIAREFAEYRMLIFGLVMVLMMMWRPQGLLPVKRPQVELKA</sequence>
<feature type="transmembrane region" description="Helical" evidence="6">
    <location>
        <begin position="159"/>
        <end position="179"/>
    </location>
</feature>
<comment type="subcellular location">
    <subcellularLocation>
        <location evidence="1">Cell membrane</location>
        <topology evidence="1">Multi-pass membrane protein</topology>
    </subcellularLocation>
</comment>
<dbReference type="PANTHER" id="PTHR30482:SF20">
    <property type="entry name" value="HIGH-AFFINITY BRANCHED-CHAIN AMINO ACID TRANSPORT SYSTEM PERMEASE PROTEIN LIVM"/>
    <property type="match status" value="1"/>
</dbReference>
<organism evidence="8 9">
    <name type="scientific">Pollutimonas harenae</name>
    <dbReference type="NCBI Taxonomy" id="657015"/>
    <lineage>
        <taxon>Bacteria</taxon>
        <taxon>Pseudomonadati</taxon>
        <taxon>Pseudomonadota</taxon>
        <taxon>Betaproteobacteria</taxon>
        <taxon>Burkholderiales</taxon>
        <taxon>Alcaligenaceae</taxon>
        <taxon>Pollutimonas</taxon>
    </lineage>
</organism>
<keyword evidence="5 6" id="KW-0472">Membrane</keyword>